<reference evidence="6 7" key="1">
    <citation type="journal article" date="2015" name="Stand. Genomic Sci.">
        <title>Genomic Encyclopedia of Bacterial and Archaeal Type Strains, Phase III: the genomes of soil and plant-associated and newly described type strains.</title>
        <authorList>
            <person name="Whitman W.B."/>
            <person name="Woyke T."/>
            <person name="Klenk H.P."/>
            <person name="Zhou Y."/>
            <person name="Lilburn T.G."/>
            <person name="Beck B.J."/>
            <person name="De Vos P."/>
            <person name="Vandamme P."/>
            <person name="Eisen J.A."/>
            <person name="Garrity G."/>
            <person name="Hugenholtz P."/>
            <person name="Kyrpides N.C."/>
        </authorList>
    </citation>
    <scope>NUCLEOTIDE SEQUENCE [LARGE SCALE GENOMIC DNA]</scope>
    <source>
        <strain evidence="6 7">CECT 8445</strain>
    </source>
</reference>
<dbReference type="Proteomes" id="UP000295714">
    <property type="component" value="Unassembled WGS sequence"/>
</dbReference>
<dbReference type="PANTHER" id="PTHR23150:SF36">
    <property type="entry name" value="HERCYNINE OXYGENASE"/>
    <property type="match status" value="1"/>
</dbReference>
<name>A0A4R1KLJ4_9FLAO</name>
<dbReference type="GO" id="GO:0052699">
    <property type="term" value="P:ergothioneine biosynthetic process"/>
    <property type="evidence" value="ECO:0007669"/>
    <property type="project" value="InterPro"/>
</dbReference>
<accession>A0A4R1KLJ4</accession>
<dbReference type="InterPro" id="IPR017806">
    <property type="entry name" value="EgtB"/>
</dbReference>
<dbReference type="InterPro" id="IPR051043">
    <property type="entry name" value="Sulfatase_Mod_Factor_Kinase"/>
</dbReference>
<evidence type="ECO:0000313" key="7">
    <source>
        <dbReference type="Proteomes" id="UP000295714"/>
    </source>
</evidence>
<dbReference type="SUPFAM" id="SSF56436">
    <property type="entry name" value="C-type lectin-like"/>
    <property type="match status" value="1"/>
</dbReference>
<feature type="domain" description="Sulfatase-modifying factor enzyme-like" evidence="4">
    <location>
        <begin position="315"/>
        <end position="387"/>
    </location>
</feature>
<dbReference type="NCBIfam" id="TIGR03440">
    <property type="entry name" value="egtB_TIGR03440"/>
    <property type="match status" value="1"/>
</dbReference>
<proteinExistence type="predicted"/>
<dbReference type="RefSeq" id="WP_241974263.1">
    <property type="nucleotide sequence ID" value="NZ_SMGI01000004.1"/>
</dbReference>
<dbReference type="PANTHER" id="PTHR23150">
    <property type="entry name" value="SULFATASE MODIFYING FACTOR 1, 2"/>
    <property type="match status" value="1"/>
</dbReference>
<dbReference type="InterPro" id="IPR042095">
    <property type="entry name" value="SUMF_sf"/>
</dbReference>
<sequence length="387" mass="45628">MHVLTKQPNIKKRFLEIRKHTESICVSLEKDDFSVQPVAFVSPPKWHLGHTTWFFEQFVLSIYKEGYTLFSDDFAFYFNSYYNSLGDRILRVNRGNMTRPTIDEVLKYRTYVNAHLSEFLSNDVAQEILDSVEIGLQHEQQHQELLMYDIKYIFGNQPAFPTLETDSCLKPEKENGFVDIKEGVYDIGHKEDTFCFDNELGLHKVYLQECKISKNLVTNGDYLEFIEAGGYNNFNLWHADGWDWVQNNKIQAPLYWHKVKDTWKQYTLKGLRILDLNLPVSHVSFYEAWAFAEWKGMRLPTEFEWEIASRNLNYGQLWEWTNSAYLPYPNYQKAEGALGEYNGKFMINTMVMRGASIATPKHHSRPTYRNFFTPETRWQFSGIRLAK</sequence>
<dbReference type="EMBL" id="SMGI01000004">
    <property type="protein sequence ID" value="TCK65207.1"/>
    <property type="molecule type" value="Genomic_DNA"/>
</dbReference>
<feature type="domain" description="DinB-like" evidence="5">
    <location>
        <begin position="16"/>
        <end position="144"/>
    </location>
</feature>
<comment type="caution">
    <text evidence="6">The sequence shown here is derived from an EMBL/GenBank/DDBJ whole genome shotgun (WGS) entry which is preliminary data.</text>
</comment>
<evidence type="ECO:0000313" key="6">
    <source>
        <dbReference type="EMBL" id="TCK65207.1"/>
    </source>
</evidence>
<dbReference type="AlphaFoldDB" id="A0A4R1KLJ4"/>
<protein>
    <submittedName>
        <fullName evidence="6">Ergothioneine biosynthesis protein EgtB</fullName>
    </submittedName>
</protein>
<evidence type="ECO:0000256" key="2">
    <source>
        <dbReference type="ARBA" id="ARBA00023004"/>
    </source>
</evidence>
<evidence type="ECO:0000259" key="4">
    <source>
        <dbReference type="Pfam" id="PF03781"/>
    </source>
</evidence>
<evidence type="ECO:0000256" key="1">
    <source>
        <dbReference type="ARBA" id="ARBA00023002"/>
    </source>
</evidence>
<feature type="domain" description="Sulfatase-modifying factor enzyme-like" evidence="4">
    <location>
        <begin position="175"/>
        <end position="310"/>
    </location>
</feature>
<organism evidence="6 7">
    <name type="scientific">Winogradskyella wandonensis</name>
    <dbReference type="NCBI Taxonomy" id="1442586"/>
    <lineage>
        <taxon>Bacteria</taxon>
        <taxon>Pseudomonadati</taxon>
        <taxon>Bacteroidota</taxon>
        <taxon>Flavobacteriia</taxon>
        <taxon>Flavobacteriales</taxon>
        <taxon>Flavobacteriaceae</taxon>
        <taxon>Winogradskyella</taxon>
    </lineage>
</organism>
<dbReference type="Gene3D" id="3.90.1580.10">
    <property type="entry name" value="paralog of FGE (formylglycine-generating enzyme)"/>
    <property type="match status" value="2"/>
</dbReference>
<dbReference type="InterPro" id="IPR024775">
    <property type="entry name" value="DinB-like"/>
</dbReference>
<comment type="pathway">
    <text evidence="3">Amino-acid biosynthesis; ergothioneine biosynthesis.</text>
</comment>
<dbReference type="Pfam" id="PF03781">
    <property type="entry name" value="FGE-sulfatase"/>
    <property type="match status" value="2"/>
</dbReference>
<dbReference type="InterPro" id="IPR016187">
    <property type="entry name" value="CTDL_fold"/>
</dbReference>
<gene>
    <name evidence="6" type="ORF">DFQ05_2423</name>
</gene>
<evidence type="ECO:0000259" key="5">
    <source>
        <dbReference type="Pfam" id="PF12867"/>
    </source>
</evidence>
<keyword evidence="1" id="KW-0560">Oxidoreductase</keyword>
<dbReference type="Pfam" id="PF12867">
    <property type="entry name" value="DinB_2"/>
    <property type="match status" value="1"/>
</dbReference>
<dbReference type="InterPro" id="IPR005532">
    <property type="entry name" value="SUMF_dom"/>
</dbReference>
<evidence type="ECO:0000256" key="3">
    <source>
        <dbReference type="ARBA" id="ARBA00037882"/>
    </source>
</evidence>
<keyword evidence="2" id="KW-0408">Iron</keyword>
<keyword evidence="7" id="KW-1185">Reference proteome</keyword>